<keyword evidence="2" id="KW-1185">Reference proteome</keyword>
<sequence>MPHYTAENPDHHGATVFLDGDEIDDVVECHDEEGWVVVFDRQPNGDLKLAGDLVIVHGEDGETSVHGSCIATIRHYGVVTVQLPAA</sequence>
<dbReference type="AlphaFoldDB" id="A0A1Y0EI56"/>
<dbReference type="Proteomes" id="UP000195273">
    <property type="component" value="Chromosome"/>
</dbReference>
<accession>A0A1Y0EI56</accession>
<dbReference type="RefSeq" id="WP_087211835.1">
    <property type="nucleotide sequence ID" value="NZ_CP021431.1"/>
</dbReference>
<protein>
    <submittedName>
        <fullName evidence="1">Uncharacterized protein</fullName>
    </submittedName>
</protein>
<organism evidence="1 2">
    <name type="scientific">Yoonia vestfoldensis</name>
    <dbReference type="NCBI Taxonomy" id="245188"/>
    <lineage>
        <taxon>Bacteria</taxon>
        <taxon>Pseudomonadati</taxon>
        <taxon>Pseudomonadota</taxon>
        <taxon>Alphaproteobacteria</taxon>
        <taxon>Rhodobacterales</taxon>
        <taxon>Paracoccaceae</taxon>
        <taxon>Yoonia</taxon>
    </lineage>
</organism>
<dbReference type="EMBL" id="CP021431">
    <property type="protein sequence ID" value="ARU02972.1"/>
    <property type="molecule type" value="Genomic_DNA"/>
</dbReference>
<evidence type="ECO:0000313" key="1">
    <source>
        <dbReference type="EMBL" id="ARU02972.1"/>
    </source>
</evidence>
<name>A0A1Y0EI56_9RHOB</name>
<gene>
    <name evidence="1" type="ORF">LOKVESSMR4R_03706</name>
</gene>
<evidence type="ECO:0000313" key="2">
    <source>
        <dbReference type="Proteomes" id="UP000195273"/>
    </source>
</evidence>
<reference evidence="1 2" key="1">
    <citation type="submission" date="2017-05" db="EMBL/GenBank/DDBJ databases">
        <title>Genome Sequence of Loktanella vestfoldensis Strain SMR4r Isolated from a Culture of the Diatom Skeletonema marinoi.</title>
        <authorList>
            <person name="Topel M."/>
            <person name="Pinder M.I.M."/>
            <person name="Johansson O.N."/>
            <person name="Kourtchenko O."/>
            <person name="Godhe A."/>
            <person name="Clarke A.K."/>
        </authorList>
    </citation>
    <scope>NUCLEOTIDE SEQUENCE [LARGE SCALE GENOMIC DNA]</scope>
    <source>
        <strain evidence="1 2">SMR4r</strain>
    </source>
</reference>
<proteinExistence type="predicted"/>
<dbReference type="KEGG" id="lvs:LOKVESSMR4R_03706"/>